<reference evidence="1" key="1">
    <citation type="submission" date="2021-07" db="EMBL/GenBank/DDBJ databases">
        <authorList>
            <person name="Catto M.A."/>
            <person name="Jacobson A."/>
            <person name="Kennedy G."/>
            <person name="Labadie P."/>
            <person name="Hunt B.G."/>
            <person name="Srinivasan R."/>
        </authorList>
    </citation>
    <scope>NUCLEOTIDE SEQUENCE</scope>
    <source>
        <strain evidence="1">PL_HMW_Pooled</strain>
        <tissue evidence="1">Head</tissue>
    </source>
</reference>
<gene>
    <name evidence="1" type="ORF">KUF71_004623</name>
</gene>
<proteinExistence type="predicted"/>
<dbReference type="Proteomes" id="UP001219518">
    <property type="component" value="Unassembled WGS sequence"/>
</dbReference>
<dbReference type="AlphaFoldDB" id="A0AAE1LTR8"/>
<protein>
    <submittedName>
        <fullName evidence="1">Polyprotein</fullName>
    </submittedName>
</protein>
<evidence type="ECO:0000313" key="1">
    <source>
        <dbReference type="EMBL" id="KAK3930052.1"/>
    </source>
</evidence>
<organism evidence="1 2">
    <name type="scientific">Frankliniella fusca</name>
    <dbReference type="NCBI Taxonomy" id="407009"/>
    <lineage>
        <taxon>Eukaryota</taxon>
        <taxon>Metazoa</taxon>
        <taxon>Ecdysozoa</taxon>
        <taxon>Arthropoda</taxon>
        <taxon>Hexapoda</taxon>
        <taxon>Insecta</taxon>
        <taxon>Pterygota</taxon>
        <taxon>Neoptera</taxon>
        <taxon>Paraneoptera</taxon>
        <taxon>Thysanoptera</taxon>
        <taxon>Terebrantia</taxon>
        <taxon>Thripoidea</taxon>
        <taxon>Thripidae</taxon>
        <taxon>Frankliniella</taxon>
    </lineage>
</organism>
<comment type="caution">
    <text evidence="1">The sequence shown here is derived from an EMBL/GenBank/DDBJ whole genome shotgun (WGS) entry which is preliminary data.</text>
</comment>
<sequence length="108" mass="12278">MSANDVSEFIDVKDELAFSRSIYPKRCANWYLQLIKTDIKTAMKFQVSTGNESSKLKSSYIDSEDADRLGLWRKVAAPIGEKSKQLKKNVDQVSEAMDVLIRMKATKQ</sequence>
<reference evidence="1" key="2">
    <citation type="journal article" date="2023" name="BMC Genomics">
        <title>Pest status, molecular evolution, and epigenetic factors derived from the genome assembly of Frankliniella fusca, a thysanopteran phytovirus vector.</title>
        <authorList>
            <person name="Catto M.A."/>
            <person name="Labadie P.E."/>
            <person name="Jacobson A.L."/>
            <person name="Kennedy G.G."/>
            <person name="Srinivasan R."/>
            <person name="Hunt B.G."/>
        </authorList>
    </citation>
    <scope>NUCLEOTIDE SEQUENCE</scope>
    <source>
        <strain evidence="1">PL_HMW_Pooled</strain>
    </source>
</reference>
<accession>A0AAE1LTR8</accession>
<keyword evidence="2" id="KW-1185">Reference proteome</keyword>
<name>A0AAE1LTR8_9NEOP</name>
<evidence type="ECO:0000313" key="2">
    <source>
        <dbReference type="Proteomes" id="UP001219518"/>
    </source>
</evidence>
<dbReference type="EMBL" id="JAHWGI010001409">
    <property type="protein sequence ID" value="KAK3930052.1"/>
    <property type="molecule type" value="Genomic_DNA"/>
</dbReference>